<keyword evidence="2" id="KW-1133">Transmembrane helix</keyword>
<dbReference type="AlphaFoldDB" id="A0A165ZK42"/>
<feature type="compositionally biased region" description="Basic residues" evidence="1">
    <location>
        <begin position="92"/>
        <end position="108"/>
    </location>
</feature>
<dbReference type="InParanoid" id="A0A165ZK42"/>
<protein>
    <submittedName>
        <fullName evidence="3">Uncharacterized protein</fullName>
    </submittedName>
</protein>
<proteinExistence type="predicted"/>
<evidence type="ECO:0000256" key="2">
    <source>
        <dbReference type="SAM" id="Phobius"/>
    </source>
</evidence>
<evidence type="ECO:0000313" key="3">
    <source>
        <dbReference type="EMBL" id="KZV83389.1"/>
    </source>
</evidence>
<dbReference type="EMBL" id="KV426274">
    <property type="protein sequence ID" value="KZV83389.1"/>
    <property type="molecule type" value="Genomic_DNA"/>
</dbReference>
<name>A0A165ZK42_EXIGL</name>
<keyword evidence="4" id="KW-1185">Reference proteome</keyword>
<gene>
    <name evidence="3" type="ORF">EXIGLDRAFT_842999</name>
</gene>
<feature type="transmembrane region" description="Helical" evidence="2">
    <location>
        <begin position="344"/>
        <end position="361"/>
    </location>
</feature>
<feature type="compositionally biased region" description="Acidic residues" evidence="1">
    <location>
        <begin position="173"/>
        <end position="215"/>
    </location>
</feature>
<organism evidence="3 4">
    <name type="scientific">Exidia glandulosa HHB12029</name>
    <dbReference type="NCBI Taxonomy" id="1314781"/>
    <lineage>
        <taxon>Eukaryota</taxon>
        <taxon>Fungi</taxon>
        <taxon>Dikarya</taxon>
        <taxon>Basidiomycota</taxon>
        <taxon>Agaricomycotina</taxon>
        <taxon>Agaricomycetes</taxon>
        <taxon>Auriculariales</taxon>
        <taxon>Exidiaceae</taxon>
        <taxon>Exidia</taxon>
    </lineage>
</organism>
<keyword evidence="2" id="KW-0812">Transmembrane</keyword>
<dbReference type="Proteomes" id="UP000077266">
    <property type="component" value="Unassembled WGS sequence"/>
</dbReference>
<feature type="compositionally biased region" description="Low complexity" evidence="1">
    <location>
        <begin position="113"/>
        <end position="134"/>
    </location>
</feature>
<feature type="compositionally biased region" description="Low complexity" evidence="1">
    <location>
        <begin position="62"/>
        <end position="76"/>
    </location>
</feature>
<evidence type="ECO:0000313" key="4">
    <source>
        <dbReference type="Proteomes" id="UP000077266"/>
    </source>
</evidence>
<reference evidence="3 4" key="1">
    <citation type="journal article" date="2016" name="Mol. Biol. Evol.">
        <title>Comparative Genomics of Early-Diverging Mushroom-Forming Fungi Provides Insights into the Origins of Lignocellulose Decay Capabilities.</title>
        <authorList>
            <person name="Nagy L.G."/>
            <person name="Riley R."/>
            <person name="Tritt A."/>
            <person name="Adam C."/>
            <person name="Daum C."/>
            <person name="Floudas D."/>
            <person name="Sun H."/>
            <person name="Yadav J.S."/>
            <person name="Pangilinan J."/>
            <person name="Larsson K.H."/>
            <person name="Matsuura K."/>
            <person name="Barry K."/>
            <person name="Labutti K."/>
            <person name="Kuo R."/>
            <person name="Ohm R.A."/>
            <person name="Bhattacharya S.S."/>
            <person name="Shirouzu T."/>
            <person name="Yoshinaga Y."/>
            <person name="Martin F.M."/>
            <person name="Grigoriev I.V."/>
            <person name="Hibbett D.S."/>
        </authorList>
    </citation>
    <scope>NUCLEOTIDE SEQUENCE [LARGE SCALE GENOMIC DNA]</scope>
    <source>
        <strain evidence="3 4">HHB12029</strain>
    </source>
</reference>
<accession>A0A165ZK42</accession>
<feature type="region of interest" description="Disordered" evidence="1">
    <location>
        <begin position="54"/>
        <end position="135"/>
    </location>
</feature>
<sequence length="396" mass="41523">MRLPYRARRAQAITTPFVTARAASPSVPAPVLKDAAAKRAAILVWRRQLDGDDSVISDSDSDGVSSDTSSVSSDDQGGVGVGADVKLSLGNRAHRLRRGRRSGPRHISRQFEDSASSDEGSISSEDSMSSAGSDVQGLDVDATVDVGALAAARVSVGVKRFAPPLALDSRSDDYEDEAKDDDEKEEDDEEDEEEDSDSSSDDSDSSDDDSDDEEDDVIKVLVPGAEVSDEIKVLVDSAAAAQASDEIQVLVQAPASTPCACKTVPLPTGPLADLFIKRPAESPSTADPLVPAGSTVAARSFEVDIPVLADPVTGFAIPAHLGIEADSVAPTTLSSFTLSVDSCALVALPASALALLVVASLKRHRSRRTMAHHVVTDEKQLCLSFETNSRNAAENV</sequence>
<keyword evidence="2" id="KW-0472">Membrane</keyword>
<feature type="region of interest" description="Disordered" evidence="1">
    <location>
        <begin position="167"/>
        <end position="215"/>
    </location>
</feature>
<evidence type="ECO:0000256" key="1">
    <source>
        <dbReference type="SAM" id="MobiDB-lite"/>
    </source>
</evidence>